<dbReference type="EMBL" id="JACOQH010000001">
    <property type="protein sequence ID" value="MBC5752792.1"/>
    <property type="molecule type" value="Genomic_DNA"/>
</dbReference>
<dbReference type="Gene3D" id="3.20.20.70">
    <property type="entry name" value="Aldolase class I"/>
    <property type="match status" value="1"/>
</dbReference>
<dbReference type="PANTHER" id="PTHR10277">
    <property type="entry name" value="HOMOCITRATE SYNTHASE-RELATED"/>
    <property type="match status" value="1"/>
</dbReference>
<dbReference type="Proteomes" id="UP000621540">
    <property type="component" value="Unassembled WGS sequence"/>
</dbReference>
<proteinExistence type="predicted"/>
<dbReference type="SUPFAM" id="SSF51569">
    <property type="entry name" value="Aldolase"/>
    <property type="match status" value="1"/>
</dbReference>
<name>A0ABR7I771_9FIRM</name>
<feature type="domain" description="Pyruvate carboxyltransferase" evidence="2">
    <location>
        <begin position="4"/>
        <end position="245"/>
    </location>
</feature>
<dbReference type="Pfam" id="PF00682">
    <property type="entry name" value="HMGL-like"/>
    <property type="match status" value="1"/>
</dbReference>
<accession>A0ABR7I771</accession>
<comment type="caution">
    <text evidence="3">The sequence shown here is derived from an EMBL/GenBank/DDBJ whole genome shotgun (WGS) entry which is preliminary data.</text>
</comment>
<protein>
    <submittedName>
        <fullName evidence="3">Aldolase catalytic domain-containing protein</fullName>
    </submittedName>
</protein>
<dbReference type="RefSeq" id="WP_186981491.1">
    <property type="nucleotide sequence ID" value="NZ_JACOQH010000001.1"/>
</dbReference>
<dbReference type="InterPro" id="IPR000891">
    <property type="entry name" value="PYR_CT"/>
</dbReference>
<evidence type="ECO:0000259" key="2">
    <source>
        <dbReference type="Pfam" id="PF00682"/>
    </source>
</evidence>
<dbReference type="CDD" id="cd07944">
    <property type="entry name" value="DRE_TIM_HOA_like"/>
    <property type="match status" value="1"/>
</dbReference>
<sequence length="532" mass="60598">MGELKLLDCTLRDGGYVNDWEFGHNNLVSIFERLVDANVDVIEVGFLDDRRPFDINRSIMPDTDCMEKIYGGLDRKQAMVVGMIDYGTCKLENIKPCAESFLDGIRVIFKKHLREEALAYCAELKKLGYKVFAQLVSVTSYEDDEMMDLIRLANEVKPYAVSMVDTYGLMHQNNLKHYFSLLNEHLLPEIGIGYHAHNNFQMGYANCIEMLSHKVDRMMLVDGTIYGMGKSAGNAPIELVAMHMNDVYGKNYQISQFLEAIDSNITSFYTPATWGYNMFFYLAASNDCHPNYVSFLMDKRTLSVSSINEILGKLQGEKKLLYDKNYIEQLYKEYQDVVVDDEKDIAALREAFADREVLMIGPGTSANTKCDAIAEVSDRRKPIVISVNFIPEKPSTDYIFLSNSKRYVQLATALSLKEHSYKVIATSNVTKTNGKFDYTLNYSSLIDEKAEIIDDSFIMLLKVMKKLGVKKILLAGFDGYAGGTKPNYVQADMEYHFTDEQALKLNQYVSDILKDMKEDMDFEFVTDSLYEA</sequence>
<dbReference type="InterPro" id="IPR050073">
    <property type="entry name" value="2-IPM_HCS-like"/>
</dbReference>
<reference evidence="3 4" key="1">
    <citation type="submission" date="2020-08" db="EMBL/GenBank/DDBJ databases">
        <title>Genome public.</title>
        <authorList>
            <person name="Liu C."/>
            <person name="Sun Q."/>
        </authorList>
    </citation>
    <scope>NUCLEOTIDE SEQUENCE [LARGE SCALE GENOMIC DNA]</scope>
    <source>
        <strain evidence="3 4">BX0805</strain>
    </source>
</reference>
<keyword evidence="1" id="KW-0464">Manganese</keyword>
<dbReference type="PANTHER" id="PTHR10277:SF9">
    <property type="entry name" value="2-ISOPROPYLMALATE SYNTHASE 1, CHLOROPLASTIC-RELATED"/>
    <property type="match status" value="1"/>
</dbReference>
<organism evidence="3 4">
    <name type="scientific">Roseburia yibonii</name>
    <dbReference type="NCBI Taxonomy" id="2763063"/>
    <lineage>
        <taxon>Bacteria</taxon>
        <taxon>Bacillati</taxon>
        <taxon>Bacillota</taxon>
        <taxon>Clostridia</taxon>
        <taxon>Lachnospirales</taxon>
        <taxon>Lachnospiraceae</taxon>
        <taxon>Roseburia</taxon>
    </lineage>
</organism>
<evidence type="ECO:0000256" key="1">
    <source>
        <dbReference type="ARBA" id="ARBA00023211"/>
    </source>
</evidence>
<evidence type="ECO:0000313" key="4">
    <source>
        <dbReference type="Proteomes" id="UP000621540"/>
    </source>
</evidence>
<dbReference type="InterPro" id="IPR013785">
    <property type="entry name" value="Aldolase_TIM"/>
</dbReference>
<evidence type="ECO:0000313" key="3">
    <source>
        <dbReference type="EMBL" id="MBC5752792.1"/>
    </source>
</evidence>
<gene>
    <name evidence="3" type="ORF">H8Z76_01915</name>
</gene>
<keyword evidence="4" id="KW-1185">Reference proteome</keyword>